<keyword evidence="1" id="KW-0472">Membrane</keyword>
<dbReference type="EMBL" id="JBEPMA010000001">
    <property type="protein sequence ID" value="MET3616464.1"/>
    <property type="molecule type" value="Genomic_DNA"/>
</dbReference>
<name>A0ABV2J9K1_9FIRM</name>
<comment type="caution">
    <text evidence="2">The sequence shown here is derived from an EMBL/GenBank/DDBJ whole genome shotgun (WGS) entry which is preliminary data.</text>
</comment>
<keyword evidence="1" id="KW-0812">Transmembrane</keyword>
<protein>
    <submittedName>
        <fullName evidence="2">Uncharacterized protein</fullName>
    </submittedName>
</protein>
<dbReference type="RefSeq" id="WP_354366474.1">
    <property type="nucleotide sequence ID" value="NZ_JBEPMA010000001.1"/>
</dbReference>
<proteinExistence type="predicted"/>
<feature type="transmembrane region" description="Helical" evidence="1">
    <location>
        <begin position="7"/>
        <end position="30"/>
    </location>
</feature>
<dbReference type="Proteomes" id="UP001549162">
    <property type="component" value="Unassembled WGS sequence"/>
</dbReference>
<sequence>MKKNKGIIYIYTILLTCLISVIIYFVYSYISKGSILNFRREDIINSQYKAESIINILVADETFEDKFREFYLSDEPNRVFSPTFLPENTELERCFISKSPNSHMDDKVTITVSSMYKNVKSEARLIATAINEIYKNKTGIVNSSNIRPNNLKLIKEKFNKFDTIDKYKIIRLEGDFIIKKIKSNYFVCEEKIVKNENDENENIIEEPIHKISNTDILIQDRGTIIFKNSIISSIFLIVNDKVLFNDYDIHGIIVLNEKAQVSKSLNLKGYLVDLYDKNTYSNVEYSESILKKFRDALPNYVQFEPVALNYFETE</sequence>
<evidence type="ECO:0000256" key="1">
    <source>
        <dbReference type="SAM" id="Phobius"/>
    </source>
</evidence>
<keyword evidence="1" id="KW-1133">Transmembrane helix</keyword>
<gene>
    <name evidence="2" type="ORF">ABID14_000084</name>
</gene>
<reference evidence="2 3" key="1">
    <citation type="submission" date="2024-06" db="EMBL/GenBank/DDBJ databases">
        <title>Genomic Encyclopedia of Type Strains, Phase IV (KMG-IV): sequencing the most valuable type-strain genomes for metagenomic binning, comparative biology and taxonomic classification.</title>
        <authorList>
            <person name="Goeker M."/>
        </authorList>
    </citation>
    <scope>NUCLEOTIDE SEQUENCE [LARGE SCALE GENOMIC DNA]</scope>
    <source>
        <strain evidence="2 3">DSM 21460</strain>
    </source>
</reference>
<keyword evidence="3" id="KW-1185">Reference proteome</keyword>
<accession>A0ABV2J9K1</accession>
<evidence type="ECO:0000313" key="3">
    <source>
        <dbReference type="Proteomes" id="UP001549162"/>
    </source>
</evidence>
<evidence type="ECO:0000313" key="2">
    <source>
        <dbReference type="EMBL" id="MET3616464.1"/>
    </source>
</evidence>
<organism evidence="2 3">
    <name type="scientific">Peptoniphilus olsenii</name>
    <dbReference type="NCBI Taxonomy" id="411570"/>
    <lineage>
        <taxon>Bacteria</taxon>
        <taxon>Bacillati</taxon>
        <taxon>Bacillota</taxon>
        <taxon>Tissierellia</taxon>
        <taxon>Tissierellales</taxon>
        <taxon>Peptoniphilaceae</taxon>
        <taxon>Peptoniphilus</taxon>
    </lineage>
</organism>